<feature type="region of interest" description="Disordered" evidence="1">
    <location>
        <begin position="281"/>
        <end position="315"/>
    </location>
</feature>
<gene>
    <name evidence="3" type="ORF">FXF68_23975</name>
</gene>
<dbReference type="InterPro" id="IPR003018">
    <property type="entry name" value="GAF"/>
</dbReference>
<dbReference type="InterPro" id="IPR029016">
    <property type="entry name" value="GAF-like_dom_sf"/>
</dbReference>
<keyword evidence="4" id="KW-1185">Reference proteome</keyword>
<name>A0A5D3FF62_9ACTN</name>
<dbReference type="AlphaFoldDB" id="A0A5D3FF62"/>
<sequence>MRARSRSSRTGSYVAGDGRQSGPRGERPRHRECTSPDAARPSPSGFRAYTRGRRGFLDAGGQARVPWFLDARSSSGRSGPAPRRRHAVPSRVLRSRGGMRDDDMTGDDLPVTLWGPPNTTGSAADGRRLAASFDLMRAVLDGTPLTGLLTLLAERARALADVPLAFVALPAEDANTLRIAVAVGEGAGRLRGLTVRRGRSMLGRAFSSRRALSARIAADQTLTELPPGPILILPLDTGEATRGVLAVLGRPGAGPFSPAAARHLLLFADTAARLVQLAEDRRAAARPDEPAQTGIVPPPATVHANVTPPGGDHGG</sequence>
<feature type="region of interest" description="Disordered" evidence="1">
    <location>
        <begin position="1"/>
        <end position="47"/>
    </location>
</feature>
<evidence type="ECO:0000259" key="2">
    <source>
        <dbReference type="Pfam" id="PF13492"/>
    </source>
</evidence>
<dbReference type="SUPFAM" id="SSF55781">
    <property type="entry name" value="GAF domain-like"/>
    <property type="match status" value="1"/>
</dbReference>
<dbReference type="Pfam" id="PF13492">
    <property type="entry name" value="GAF_3"/>
    <property type="match status" value="1"/>
</dbReference>
<comment type="caution">
    <text evidence="3">The sequence shown here is derived from an EMBL/GenBank/DDBJ whole genome shotgun (WGS) entry which is preliminary data.</text>
</comment>
<reference evidence="3 4" key="1">
    <citation type="submission" date="2019-08" db="EMBL/GenBank/DDBJ databases">
        <title>Actinomadura sp. nov. CYP1-5 isolated from mountain soil.</title>
        <authorList>
            <person name="Songsumanus A."/>
            <person name="Kuncharoen N."/>
            <person name="Kudo T."/>
            <person name="Yuki M."/>
            <person name="Igarashi Y."/>
            <person name="Tanasupawat S."/>
        </authorList>
    </citation>
    <scope>NUCLEOTIDE SEQUENCE [LARGE SCALE GENOMIC DNA]</scope>
    <source>
        <strain evidence="3 4">CYP1-5</strain>
    </source>
</reference>
<evidence type="ECO:0000256" key="1">
    <source>
        <dbReference type="SAM" id="MobiDB-lite"/>
    </source>
</evidence>
<proteinExistence type="predicted"/>
<accession>A0A5D3FF62</accession>
<dbReference type="Proteomes" id="UP000323505">
    <property type="component" value="Unassembled WGS sequence"/>
</dbReference>
<feature type="compositionally biased region" description="Basic and acidic residues" evidence="1">
    <location>
        <begin position="24"/>
        <end position="34"/>
    </location>
</feature>
<dbReference type="Gene3D" id="3.30.450.40">
    <property type="match status" value="1"/>
</dbReference>
<dbReference type="EMBL" id="VSRQ01000005">
    <property type="protein sequence ID" value="TYK46891.1"/>
    <property type="molecule type" value="Genomic_DNA"/>
</dbReference>
<organism evidence="3 4">
    <name type="scientific">Actinomadura decatromicini</name>
    <dbReference type="NCBI Taxonomy" id="2604572"/>
    <lineage>
        <taxon>Bacteria</taxon>
        <taxon>Bacillati</taxon>
        <taxon>Actinomycetota</taxon>
        <taxon>Actinomycetes</taxon>
        <taxon>Streptosporangiales</taxon>
        <taxon>Thermomonosporaceae</taxon>
        <taxon>Actinomadura</taxon>
    </lineage>
</organism>
<protein>
    <submittedName>
        <fullName evidence="3">GAF domain-containing protein</fullName>
    </submittedName>
</protein>
<evidence type="ECO:0000313" key="4">
    <source>
        <dbReference type="Proteomes" id="UP000323505"/>
    </source>
</evidence>
<evidence type="ECO:0000313" key="3">
    <source>
        <dbReference type="EMBL" id="TYK46891.1"/>
    </source>
</evidence>
<feature type="domain" description="GAF" evidence="2">
    <location>
        <begin position="152"/>
        <end position="272"/>
    </location>
</feature>
<feature type="region of interest" description="Disordered" evidence="1">
    <location>
        <begin position="96"/>
        <end position="120"/>
    </location>
</feature>